<sequence>MTVKVISGVRATVDSKYGISFCRKTTDSPVIIKEVRKEGIFAKHGLIPGMVVKAVNGVEVEWKRPTEAATLLAQTDVGQEVSLTVECFTGTVHRSNKYQKWGLTLKNSTKMSGIYISGIEEDGLFASTELTAGMKVIRINGKRCPREAKDVINMVAQTGDDLELVGVHAMPRSPEDKENSSSQQAAPRSTTLTESAAVNRQHPALALL</sequence>
<comment type="caution">
    <text evidence="3">The sequence shown here is derived from an EMBL/GenBank/DDBJ whole genome shotgun (WGS) entry which is preliminary data.</text>
</comment>
<proteinExistence type="predicted"/>
<dbReference type="CDD" id="cd00136">
    <property type="entry name" value="PDZ_canonical"/>
    <property type="match status" value="1"/>
</dbReference>
<evidence type="ECO:0000259" key="2">
    <source>
        <dbReference type="SMART" id="SM00228"/>
    </source>
</evidence>
<dbReference type="Proteomes" id="UP001295423">
    <property type="component" value="Unassembled WGS sequence"/>
</dbReference>
<evidence type="ECO:0000313" key="3">
    <source>
        <dbReference type="EMBL" id="CAJ1935163.1"/>
    </source>
</evidence>
<evidence type="ECO:0000256" key="1">
    <source>
        <dbReference type="SAM" id="MobiDB-lite"/>
    </source>
</evidence>
<protein>
    <recommendedName>
        <fullName evidence="2">PDZ domain-containing protein</fullName>
    </recommendedName>
</protein>
<reference evidence="3" key="1">
    <citation type="submission" date="2023-08" db="EMBL/GenBank/DDBJ databases">
        <authorList>
            <person name="Audoor S."/>
            <person name="Bilcke G."/>
        </authorList>
    </citation>
    <scope>NUCLEOTIDE SEQUENCE</scope>
</reference>
<feature type="region of interest" description="Disordered" evidence="1">
    <location>
        <begin position="171"/>
        <end position="208"/>
    </location>
</feature>
<keyword evidence="4" id="KW-1185">Reference proteome</keyword>
<evidence type="ECO:0000313" key="4">
    <source>
        <dbReference type="Proteomes" id="UP001295423"/>
    </source>
</evidence>
<accession>A0AAD2FJ71</accession>
<feature type="domain" description="PDZ" evidence="2">
    <location>
        <begin position="15"/>
        <end position="89"/>
    </location>
</feature>
<feature type="domain" description="PDZ" evidence="2">
    <location>
        <begin position="99"/>
        <end position="170"/>
    </location>
</feature>
<name>A0AAD2FJ71_9STRA</name>
<dbReference type="SUPFAM" id="SSF50156">
    <property type="entry name" value="PDZ domain-like"/>
    <property type="match status" value="2"/>
</dbReference>
<dbReference type="InterPro" id="IPR001478">
    <property type="entry name" value="PDZ"/>
</dbReference>
<dbReference type="InterPro" id="IPR036034">
    <property type="entry name" value="PDZ_sf"/>
</dbReference>
<dbReference type="SMART" id="SM00228">
    <property type="entry name" value="PDZ"/>
    <property type="match status" value="2"/>
</dbReference>
<feature type="compositionally biased region" description="Polar residues" evidence="1">
    <location>
        <begin position="180"/>
        <end position="198"/>
    </location>
</feature>
<dbReference type="AlphaFoldDB" id="A0AAD2FJ71"/>
<dbReference type="EMBL" id="CAKOGP040000446">
    <property type="protein sequence ID" value="CAJ1935163.1"/>
    <property type="molecule type" value="Genomic_DNA"/>
</dbReference>
<dbReference type="Gene3D" id="2.30.42.10">
    <property type="match status" value="2"/>
</dbReference>
<gene>
    <name evidence="3" type="ORF">CYCCA115_LOCUS4500</name>
</gene>
<organism evidence="3 4">
    <name type="scientific">Cylindrotheca closterium</name>
    <dbReference type="NCBI Taxonomy" id="2856"/>
    <lineage>
        <taxon>Eukaryota</taxon>
        <taxon>Sar</taxon>
        <taxon>Stramenopiles</taxon>
        <taxon>Ochrophyta</taxon>
        <taxon>Bacillariophyta</taxon>
        <taxon>Bacillariophyceae</taxon>
        <taxon>Bacillariophycidae</taxon>
        <taxon>Bacillariales</taxon>
        <taxon>Bacillariaceae</taxon>
        <taxon>Cylindrotheca</taxon>
    </lineage>
</organism>